<sequence>MSEKTPVNGVPLPTRRWRQAALEREAYEAAVDQADPLDALARLAEFIGTVSCMPCVRRCAFINAAAETPDPDDPVRIVVDSQRRWTHDLFAAGHHAVHGDPGRDGLR</sequence>
<dbReference type="SUPFAM" id="SSF48498">
    <property type="entry name" value="Tetracyclin repressor-like, C-terminal domain"/>
    <property type="match status" value="1"/>
</dbReference>
<organism evidence="1 2">
    <name type="scientific">Cellulomonas dongxiuzhuiae</name>
    <dbReference type="NCBI Taxonomy" id="2819979"/>
    <lineage>
        <taxon>Bacteria</taxon>
        <taxon>Bacillati</taxon>
        <taxon>Actinomycetota</taxon>
        <taxon>Actinomycetes</taxon>
        <taxon>Micrococcales</taxon>
        <taxon>Cellulomonadaceae</taxon>
        <taxon>Cellulomonas</taxon>
    </lineage>
</organism>
<dbReference type="RefSeq" id="WP_208196006.1">
    <property type="nucleotide sequence ID" value="NZ_CP076023.1"/>
</dbReference>
<dbReference type="Gene3D" id="1.10.357.10">
    <property type="entry name" value="Tetracycline Repressor, domain 2"/>
    <property type="match status" value="1"/>
</dbReference>
<proteinExistence type="predicted"/>
<protein>
    <recommendedName>
        <fullName evidence="3">4Fe-4S Wbl-type domain-containing protein</fullName>
    </recommendedName>
</protein>
<evidence type="ECO:0000313" key="2">
    <source>
        <dbReference type="Proteomes" id="UP000679335"/>
    </source>
</evidence>
<evidence type="ECO:0008006" key="3">
    <source>
        <dbReference type="Google" id="ProtNLM"/>
    </source>
</evidence>
<dbReference type="Proteomes" id="UP000679335">
    <property type="component" value="Chromosome"/>
</dbReference>
<name>A0ABX8GJM9_9CELL</name>
<accession>A0ABX8GJM9</accession>
<evidence type="ECO:0000313" key="1">
    <source>
        <dbReference type="EMBL" id="QWC15439.1"/>
    </source>
</evidence>
<dbReference type="EMBL" id="CP076023">
    <property type="protein sequence ID" value="QWC15439.1"/>
    <property type="molecule type" value="Genomic_DNA"/>
</dbReference>
<dbReference type="InterPro" id="IPR036271">
    <property type="entry name" value="Tet_transcr_reg_TetR-rel_C_sf"/>
</dbReference>
<reference evidence="1 2" key="1">
    <citation type="submission" date="2021-05" db="EMBL/GenBank/DDBJ databases">
        <title>Novel species in genus Cellulomonas.</title>
        <authorList>
            <person name="Zhang G."/>
        </authorList>
    </citation>
    <scope>NUCLEOTIDE SEQUENCE [LARGE SCALE GENOMIC DNA]</scope>
    <source>
        <strain evidence="2">zg-ZUI157</strain>
    </source>
</reference>
<gene>
    <name evidence="1" type="ORF">KKR89_14205</name>
</gene>
<keyword evidence="2" id="KW-1185">Reference proteome</keyword>